<evidence type="ECO:0000313" key="1">
    <source>
        <dbReference type="EMBL" id="KAK5059311.1"/>
    </source>
</evidence>
<dbReference type="InterPro" id="IPR035994">
    <property type="entry name" value="Nucleoside_phosphorylase_sf"/>
</dbReference>
<reference evidence="1 2" key="1">
    <citation type="submission" date="2023-08" db="EMBL/GenBank/DDBJ databases">
        <title>Black Yeasts Isolated from many extreme environments.</title>
        <authorList>
            <person name="Coleine C."/>
            <person name="Stajich J.E."/>
            <person name="Selbmann L."/>
        </authorList>
    </citation>
    <scope>NUCLEOTIDE SEQUENCE [LARGE SCALE GENOMIC DNA]</scope>
    <source>
        <strain evidence="1 2">CCFEE 6328</strain>
    </source>
</reference>
<dbReference type="Gene3D" id="3.40.50.1580">
    <property type="entry name" value="Nucleoside phosphorylase domain"/>
    <property type="match status" value="1"/>
</dbReference>
<comment type="caution">
    <text evidence="1">The sequence shown here is derived from an EMBL/GenBank/DDBJ whole genome shotgun (WGS) entry which is preliminary data.</text>
</comment>
<keyword evidence="2" id="KW-1185">Reference proteome</keyword>
<sequence length="377" mass="41331">MSQKRQLDASPSTKSIKCKKVNVGAEVLSNSVLDARQTDAALALPHGLPAVSTPDHEHLRGHAENIFGEQVRNEDYTVGWVCALNCESVAACLILDEKRGPPEYRAENDTNAYTLGRVGKHNVAITVFPAGDYGTACAAAVVSHMVHSFPNVRIGLMVGIGGGAPTVDHDIRLGDIVVSWPGDGLGGVFQYDFGKTLQNQTFQHTRFLDQPPPLLRSAAQDLRAQHAIDGHQLDEAIQEVLRKKPKIKRHYQRPEPSRLYRSEVIHSKSQANCESCGEDLSRFCQPSDERRKSSHKLAAEKGVLCFEMEAAGLMNTFPCLVIRGICDYSDSHKNKAWQGYAAMAAAAYARDLLSRIIPCRIEAEKPLRQALGIISGQ</sequence>
<evidence type="ECO:0000313" key="2">
    <source>
        <dbReference type="Proteomes" id="UP001345691"/>
    </source>
</evidence>
<accession>A0ABR0J9F8</accession>
<dbReference type="InterPro" id="IPR053137">
    <property type="entry name" value="NLR-like"/>
</dbReference>
<evidence type="ECO:0008006" key="3">
    <source>
        <dbReference type="Google" id="ProtNLM"/>
    </source>
</evidence>
<dbReference type="Proteomes" id="UP001345691">
    <property type="component" value="Unassembled WGS sequence"/>
</dbReference>
<gene>
    <name evidence="1" type="ORF">LTR69_006601</name>
</gene>
<proteinExistence type="predicted"/>
<organism evidence="1 2">
    <name type="scientific">Exophiala sideris</name>
    <dbReference type="NCBI Taxonomy" id="1016849"/>
    <lineage>
        <taxon>Eukaryota</taxon>
        <taxon>Fungi</taxon>
        <taxon>Dikarya</taxon>
        <taxon>Ascomycota</taxon>
        <taxon>Pezizomycotina</taxon>
        <taxon>Eurotiomycetes</taxon>
        <taxon>Chaetothyriomycetidae</taxon>
        <taxon>Chaetothyriales</taxon>
        <taxon>Herpotrichiellaceae</taxon>
        <taxon>Exophiala</taxon>
    </lineage>
</organism>
<dbReference type="PANTHER" id="PTHR46082:SF11">
    <property type="entry name" value="AAA+ ATPASE DOMAIN-CONTAINING PROTEIN-RELATED"/>
    <property type="match status" value="1"/>
</dbReference>
<name>A0ABR0J9F8_9EURO</name>
<dbReference type="PANTHER" id="PTHR46082">
    <property type="entry name" value="ATP/GTP-BINDING PROTEIN-RELATED"/>
    <property type="match status" value="1"/>
</dbReference>
<protein>
    <recommendedName>
        <fullName evidence="3">Nucleoside phosphorylase domain-containing protein</fullName>
    </recommendedName>
</protein>
<dbReference type="SUPFAM" id="SSF53167">
    <property type="entry name" value="Purine and uridine phosphorylases"/>
    <property type="match status" value="1"/>
</dbReference>
<dbReference type="EMBL" id="JAVRRF010000013">
    <property type="protein sequence ID" value="KAK5059311.1"/>
    <property type="molecule type" value="Genomic_DNA"/>
</dbReference>